<reference evidence="5" key="1">
    <citation type="submission" date="2023-01" db="EMBL/GenBank/DDBJ databases">
        <title>Comparative Genomic Analysis of the Clinically-Derived Winkia Strain NY0527 Provides Evidence into the Taxonomic Reassignment of Winkia neuii and Characterizes Their Virulence Traits.</title>
        <authorList>
            <person name="Cai X."/>
            <person name="Peng Y."/>
            <person name="Li M."/>
            <person name="Qiu Y."/>
            <person name="Wang Y."/>
            <person name="Xu L."/>
            <person name="Hou Q."/>
        </authorList>
    </citation>
    <scope>NUCLEOTIDE SEQUENCE</scope>
    <source>
        <strain evidence="5">NY0527</strain>
    </source>
</reference>
<dbReference type="InterPro" id="IPR054613">
    <property type="entry name" value="Peptidase_S78_dom"/>
</dbReference>
<evidence type="ECO:0000256" key="1">
    <source>
        <dbReference type="ARBA" id="ARBA00022612"/>
    </source>
</evidence>
<evidence type="ECO:0000313" key="6">
    <source>
        <dbReference type="Proteomes" id="UP001211044"/>
    </source>
</evidence>
<sequence length="506" mass="53142">MTTLSFATPATTNENGRTISGLVAPYGKPGYASTGKTQIRAGAITVPEEIKRVKLLLDHDPARPVGYATAAEEKEDGLHMSFTLADTPAGNAALAEARAGLRDGLSVRVQATEEDGIVQRAGLCEVVNADLIECSLVAIPAFADARISEGVKAAFINPETPTKEEETMTNTKTKPVEDTEKVEAKPGETTGGEMRAAMAEQAPKPKKVTAASIAHTVATVMASGGNASEVRAALSDITPEVDKANGIAPNRPAYLGELWTASNIDRPFIDAITTKPLTAMKMWGFKWKKRATVDEYAGNKKDIPSSTVETEALEAVAKRYAGGWDIDRIFVDLGDASVINSIFAHAVDDYRLKTEAAVAKTIQEKATAVDGSKTVLEALAALGTRASKIGSRLDFVALSAQAWAELAAIPRDMLPWWITGSLNLAGGGNVAGLKLFTAPALTGNTVIAGDKRAATFFEKPPIRVDAIDLAHGGVDLGVFGYAATLVEGAEAIFKATVTAPAHTEAA</sequence>
<dbReference type="SUPFAM" id="SSF56563">
    <property type="entry name" value="Major capsid protein gp5"/>
    <property type="match status" value="1"/>
</dbReference>
<keyword evidence="1" id="KW-1188">Viral release from host cell</keyword>
<keyword evidence="2 5" id="KW-0645">Protease</keyword>
<feature type="domain" description="Prohead serine protease" evidence="4">
    <location>
        <begin position="11"/>
        <end position="148"/>
    </location>
</feature>
<proteinExistence type="predicted"/>
<evidence type="ECO:0000313" key="5">
    <source>
        <dbReference type="EMBL" id="WCE46396.1"/>
    </source>
</evidence>
<organism evidence="5 6">
    <name type="scientific">Winkia neuii subsp. anitrata</name>
    <dbReference type="NCBI Taxonomy" id="29318"/>
    <lineage>
        <taxon>Bacteria</taxon>
        <taxon>Bacillati</taxon>
        <taxon>Actinomycetota</taxon>
        <taxon>Actinomycetes</taxon>
        <taxon>Actinomycetales</taxon>
        <taxon>Actinomycetaceae</taxon>
        <taxon>Winkia</taxon>
    </lineage>
</organism>
<dbReference type="Pfam" id="PF04586">
    <property type="entry name" value="Peptidase_S78"/>
    <property type="match status" value="1"/>
</dbReference>
<evidence type="ECO:0000256" key="3">
    <source>
        <dbReference type="ARBA" id="ARBA00022801"/>
    </source>
</evidence>
<accession>A0AB38XQ01</accession>
<evidence type="ECO:0000259" key="4">
    <source>
        <dbReference type="Pfam" id="PF04586"/>
    </source>
</evidence>
<protein>
    <submittedName>
        <fullName evidence="5">HK97 family phage prohead protease</fullName>
    </submittedName>
</protein>
<name>A0AB38XQ01_9ACTO</name>
<dbReference type="GO" id="GO:0006508">
    <property type="term" value="P:proteolysis"/>
    <property type="evidence" value="ECO:0007669"/>
    <property type="project" value="UniProtKB-KW"/>
</dbReference>
<dbReference type="EMBL" id="CP116394">
    <property type="protein sequence ID" value="WCE46396.1"/>
    <property type="molecule type" value="Genomic_DNA"/>
</dbReference>
<dbReference type="RefSeq" id="WP_004806622.1">
    <property type="nucleotide sequence ID" value="NZ_CP116394.1"/>
</dbReference>
<evidence type="ECO:0000256" key="2">
    <source>
        <dbReference type="ARBA" id="ARBA00022670"/>
    </source>
</evidence>
<dbReference type="AlphaFoldDB" id="A0AB38XQ01"/>
<keyword evidence="3" id="KW-0378">Hydrolase</keyword>
<dbReference type="Proteomes" id="UP001211044">
    <property type="component" value="Chromosome"/>
</dbReference>
<gene>
    <name evidence="5" type="ORF">PIG85_01765</name>
</gene>
<dbReference type="GO" id="GO:0008233">
    <property type="term" value="F:peptidase activity"/>
    <property type="evidence" value="ECO:0007669"/>
    <property type="project" value="UniProtKB-KW"/>
</dbReference>
<dbReference type="KEGG" id="wne:PIG85_01765"/>